<proteinExistence type="predicted"/>
<reference evidence="1 2" key="2">
    <citation type="journal article" date="2022" name="Mol. Biol. Evol.">
        <title>Comparative Genomics Reveals Insights into the Divergent Evolution of Astigmatic Mites and Household Pest Adaptations.</title>
        <authorList>
            <person name="Xiong Q."/>
            <person name="Wan A.T."/>
            <person name="Liu X."/>
            <person name="Fung C.S."/>
            <person name="Xiao X."/>
            <person name="Malainual N."/>
            <person name="Hou J."/>
            <person name="Wang L."/>
            <person name="Wang M."/>
            <person name="Yang K.Y."/>
            <person name="Cui Y."/>
            <person name="Leung E.L."/>
            <person name="Nong W."/>
            <person name="Shin S.K."/>
            <person name="Au S.W."/>
            <person name="Jeong K.Y."/>
            <person name="Chew F.T."/>
            <person name="Hui J.H."/>
            <person name="Leung T.F."/>
            <person name="Tungtrongchitr A."/>
            <person name="Zhong N."/>
            <person name="Liu Z."/>
            <person name="Tsui S.K."/>
        </authorList>
    </citation>
    <scope>NUCLEOTIDE SEQUENCE [LARGE SCALE GENOMIC DNA]</scope>
    <source>
        <strain evidence="1">Derp</strain>
    </source>
</reference>
<dbReference type="Proteomes" id="UP000887458">
    <property type="component" value="Unassembled WGS sequence"/>
</dbReference>
<keyword evidence="2" id="KW-1185">Reference proteome</keyword>
<protein>
    <submittedName>
        <fullName evidence="1">Uncharacterized protein</fullName>
    </submittedName>
</protein>
<reference evidence="1 2" key="1">
    <citation type="journal article" date="2018" name="J. Allergy Clin. Immunol.">
        <title>High-quality assembly of Dermatophagoides pteronyssinus genome and transcriptome reveals a wide range of novel allergens.</title>
        <authorList>
            <person name="Liu X.Y."/>
            <person name="Yang K.Y."/>
            <person name="Wang M.Q."/>
            <person name="Kwok J.S."/>
            <person name="Zeng X."/>
            <person name="Yang Z."/>
            <person name="Xiao X.J."/>
            <person name="Lau C.P."/>
            <person name="Li Y."/>
            <person name="Huang Z.M."/>
            <person name="Ba J.G."/>
            <person name="Yim A.K."/>
            <person name="Ouyang C.Y."/>
            <person name="Ngai S.M."/>
            <person name="Chan T.F."/>
            <person name="Leung E.L."/>
            <person name="Liu L."/>
            <person name="Liu Z.G."/>
            <person name="Tsui S.K."/>
        </authorList>
    </citation>
    <scope>NUCLEOTIDE SEQUENCE [LARGE SCALE GENOMIC DNA]</scope>
    <source>
        <strain evidence="1">Derp</strain>
    </source>
</reference>
<organism evidence="1 2">
    <name type="scientific">Dermatophagoides pteronyssinus</name>
    <name type="common">European house dust mite</name>
    <dbReference type="NCBI Taxonomy" id="6956"/>
    <lineage>
        <taxon>Eukaryota</taxon>
        <taxon>Metazoa</taxon>
        <taxon>Ecdysozoa</taxon>
        <taxon>Arthropoda</taxon>
        <taxon>Chelicerata</taxon>
        <taxon>Arachnida</taxon>
        <taxon>Acari</taxon>
        <taxon>Acariformes</taxon>
        <taxon>Sarcoptiformes</taxon>
        <taxon>Astigmata</taxon>
        <taxon>Psoroptidia</taxon>
        <taxon>Analgoidea</taxon>
        <taxon>Pyroglyphidae</taxon>
        <taxon>Dermatophagoidinae</taxon>
        <taxon>Dermatophagoides</taxon>
    </lineage>
</organism>
<evidence type="ECO:0000313" key="1">
    <source>
        <dbReference type="EMBL" id="KAH9424102.1"/>
    </source>
</evidence>
<comment type="caution">
    <text evidence="1">The sequence shown here is derived from an EMBL/GenBank/DDBJ whole genome shotgun (WGS) entry which is preliminary data.</text>
</comment>
<accession>A0ABQ8JNB3</accession>
<name>A0ABQ8JNB3_DERPT</name>
<evidence type="ECO:0000313" key="2">
    <source>
        <dbReference type="Proteomes" id="UP000887458"/>
    </source>
</evidence>
<gene>
    <name evidence="1" type="ORF">DERP_008950</name>
</gene>
<dbReference type="EMBL" id="NJHN03000030">
    <property type="protein sequence ID" value="KAH9424102.1"/>
    <property type="molecule type" value="Genomic_DNA"/>
</dbReference>
<sequence>MKTSWDKNKECNEKKLEKNNRDSKIKFVSYRELIVTADGVRYYPQYTITYWLHFDKNEKKFLLRQQQRKINKKQKNNKFKENYWKKF</sequence>